<name>A0A5B2TB67_9PROT</name>
<comment type="caution">
    <text evidence="2">The sequence shown here is derived from an EMBL/GenBank/DDBJ whole genome shotgun (WGS) entry which is preliminary data.</text>
</comment>
<dbReference type="Proteomes" id="UP000322110">
    <property type="component" value="Unassembled WGS sequence"/>
</dbReference>
<proteinExistence type="predicted"/>
<sequence length="155" mass="15289">MAILVLALLFGIAAGMRTMTAPAVLAIGAALGRPDLSAGWAFFLSHPVSSWVLGILAAGEYAVDLLPGTPSRKVPVQFGARLVSGGLCGAVLGGTAGLVLPGLLAGIAGAVIGTLAGARARKAGADRLGRDWPVALAEDAVALGLAIFTVALLPA</sequence>
<dbReference type="OrthoDB" id="9812409at2"/>
<keyword evidence="1" id="KW-1133">Transmembrane helix</keyword>
<organism evidence="2 3">
    <name type="scientific">Teichococcus oryzae</name>
    <dbReference type="NCBI Taxonomy" id="1608942"/>
    <lineage>
        <taxon>Bacteria</taxon>
        <taxon>Pseudomonadati</taxon>
        <taxon>Pseudomonadota</taxon>
        <taxon>Alphaproteobacteria</taxon>
        <taxon>Acetobacterales</taxon>
        <taxon>Roseomonadaceae</taxon>
        <taxon>Roseomonas</taxon>
    </lineage>
</organism>
<dbReference type="RefSeq" id="WP_149813733.1">
    <property type="nucleotide sequence ID" value="NZ_VUKA01000016.1"/>
</dbReference>
<evidence type="ECO:0000313" key="2">
    <source>
        <dbReference type="EMBL" id="KAA2211757.1"/>
    </source>
</evidence>
<protein>
    <submittedName>
        <fullName evidence="2">DUF4126 domain-containing protein</fullName>
    </submittedName>
</protein>
<gene>
    <name evidence="2" type="ORF">F0Q34_18470</name>
</gene>
<evidence type="ECO:0000256" key="1">
    <source>
        <dbReference type="SAM" id="Phobius"/>
    </source>
</evidence>
<accession>A0A5B2TB67</accession>
<evidence type="ECO:0000313" key="3">
    <source>
        <dbReference type="Proteomes" id="UP000322110"/>
    </source>
</evidence>
<dbReference type="EMBL" id="VUKA01000016">
    <property type="protein sequence ID" value="KAA2211757.1"/>
    <property type="molecule type" value="Genomic_DNA"/>
</dbReference>
<keyword evidence="3" id="KW-1185">Reference proteome</keyword>
<keyword evidence="1" id="KW-0472">Membrane</keyword>
<reference evidence="2 3" key="1">
    <citation type="journal article" date="2015" name="Int. J. Syst. Evol. Microbiol.">
        <title>Roseomonas oryzae sp. nov., isolated from paddy rhizosphere soil.</title>
        <authorList>
            <person name="Ramaprasad E.V."/>
            <person name="Sasikala Ch."/>
            <person name="Ramana Ch.V."/>
        </authorList>
    </citation>
    <scope>NUCLEOTIDE SEQUENCE [LARGE SCALE GENOMIC DNA]</scope>
    <source>
        <strain evidence="2 3">KCTC 42542</strain>
    </source>
</reference>
<keyword evidence="1" id="KW-0812">Transmembrane</keyword>
<dbReference type="AlphaFoldDB" id="A0A5B2TB67"/>
<feature type="transmembrane region" description="Helical" evidence="1">
    <location>
        <begin position="132"/>
        <end position="153"/>
    </location>
</feature>